<organism evidence="1">
    <name type="scientific">gut metagenome</name>
    <dbReference type="NCBI Taxonomy" id="749906"/>
    <lineage>
        <taxon>unclassified sequences</taxon>
        <taxon>metagenomes</taxon>
        <taxon>organismal metagenomes</taxon>
    </lineage>
</organism>
<dbReference type="AlphaFoldDB" id="J9G1R0"/>
<proteinExistence type="predicted"/>
<accession>J9G1R0</accession>
<name>J9G1R0_9ZZZZ</name>
<sequence>MLQFQMCCLRFHIPQAYLQKKRFEADELCKIRKQYFQNQAYQYLPLLIYFLHF</sequence>
<dbReference type="EMBL" id="AMCI01003226">
    <property type="protein sequence ID" value="EJX00784.1"/>
    <property type="molecule type" value="Genomic_DNA"/>
</dbReference>
<gene>
    <name evidence="1" type="ORF">EVA_11109</name>
</gene>
<protein>
    <submittedName>
        <fullName evidence="1">Uncharacterized protein</fullName>
    </submittedName>
</protein>
<comment type="caution">
    <text evidence="1">The sequence shown here is derived from an EMBL/GenBank/DDBJ whole genome shotgun (WGS) entry which is preliminary data.</text>
</comment>
<evidence type="ECO:0000313" key="1">
    <source>
        <dbReference type="EMBL" id="EJX00784.1"/>
    </source>
</evidence>
<reference evidence="1" key="1">
    <citation type="journal article" date="2012" name="PLoS ONE">
        <title>Gene sets for utilization of primary and secondary nutrition supplies in the distal gut of endangered iberian lynx.</title>
        <authorList>
            <person name="Alcaide M."/>
            <person name="Messina E."/>
            <person name="Richter M."/>
            <person name="Bargiela R."/>
            <person name="Peplies J."/>
            <person name="Huws S.A."/>
            <person name="Newbold C.J."/>
            <person name="Golyshin P.N."/>
            <person name="Simon M.A."/>
            <person name="Lopez G."/>
            <person name="Yakimov M.M."/>
            <person name="Ferrer M."/>
        </authorList>
    </citation>
    <scope>NUCLEOTIDE SEQUENCE</scope>
</reference>